<proteinExistence type="predicted"/>
<keyword evidence="2" id="KW-1185">Reference proteome</keyword>
<dbReference type="Proteomes" id="UP000823775">
    <property type="component" value="Unassembled WGS sequence"/>
</dbReference>
<evidence type="ECO:0000313" key="2">
    <source>
        <dbReference type="Proteomes" id="UP000823775"/>
    </source>
</evidence>
<evidence type="ECO:0000313" key="1">
    <source>
        <dbReference type="EMBL" id="MCD9643428.1"/>
    </source>
</evidence>
<reference evidence="1 2" key="1">
    <citation type="journal article" date="2021" name="BMC Genomics">
        <title>Datura genome reveals duplications of psychoactive alkaloid biosynthetic genes and high mutation rate following tissue culture.</title>
        <authorList>
            <person name="Rajewski A."/>
            <person name="Carter-House D."/>
            <person name="Stajich J."/>
            <person name="Litt A."/>
        </authorList>
    </citation>
    <scope>NUCLEOTIDE SEQUENCE [LARGE SCALE GENOMIC DNA]</scope>
    <source>
        <strain evidence="1">AR-01</strain>
    </source>
</reference>
<comment type="caution">
    <text evidence="1">The sequence shown here is derived from an EMBL/GenBank/DDBJ whole genome shotgun (WGS) entry which is preliminary data.</text>
</comment>
<gene>
    <name evidence="1" type="ORF">HAX54_030894</name>
</gene>
<accession>A0ABS8V8R0</accession>
<name>A0ABS8V8R0_DATST</name>
<sequence>MDSSNEPSSNGDDGDRFNILKFSLWVSVFFVQVWAWERFLPLQPEQARNYNMWRPYALVVEGWIIPKFYNEKEQWAIIKGQNLEQELESFI</sequence>
<protein>
    <submittedName>
        <fullName evidence="1">Uncharacterized protein</fullName>
    </submittedName>
</protein>
<dbReference type="EMBL" id="JACEIK010003884">
    <property type="protein sequence ID" value="MCD9643428.1"/>
    <property type="molecule type" value="Genomic_DNA"/>
</dbReference>
<organism evidence="1 2">
    <name type="scientific">Datura stramonium</name>
    <name type="common">Jimsonweed</name>
    <name type="synonym">Common thornapple</name>
    <dbReference type="NCBI Taxonomy" id="4076"/>
    <lineage>
        <taxon>Eukaryota</taxon>
        <taxon>Viridiplantae</taxon>
        <taxon>Streptophyta</taxon>
        <taxon>Embryophyta</taxon>
        <taxon>Tracheophyta</taxon>
        <taxon>Spermatophyta</taxon>
        <taxon>Magnoliopsida</taxon>
        <taxon>eudicotyledons</taxon>
        <taxon>Gunneridae</taxon>
        <taxon>Pentapetalae</taxon>
        <taxon>asterids</taxon>
        <taxon>lamiids</taxon>
        <taxon>Solanales</taxon>
        <taxon>Solanaceae</taxon>
        <taxon>Solanoideae</taxon>
        <taxon>Datureae</taxon>
        <taxon>Datura</taxon>
    </lineage>
</organism>